<accession>A0ABD2KWC9</accession>
<gene>
    <name evidence="2" type="ORF">niasHT_017114</name>
    <name evidence="1" type="ORF">niasHT_018427</name>
</gene>
<keyword evidence="3" id="KW-1185">Reference proteome</keyword>
<proteinExistence type="predicted"/>
<dbReference type="AlphaFoldDB" id="A0ABD2KWC9"/>
<organism evidence="1 3">
    <name type="scientific">Heterodera trifolii</name>
    <dbReference type="NCBI Taxonomy" id="157864"/>
    <lineage>
        <taxon>Eukaryota</taxon>
        <taxon>Metazoa</taxon>
        <taxon>Ecdysozoa</taxon>
        <taxon>Nematoda</taxon>
        <taxon>Chromadorea</taxon>
        <taxon>Rhabditida</taxon>
        <taxon>Tylenchina</taxon>
        <taxon>Tylenchomorpha</taxon>
        <taxon>Tylenchoidea</taxon>
        <taxon>Heteroderidae</taxon>
        <taxon>Heteroderinae</taxon>
        <taxon>Heterodera</taxon>
    </lineage>
</organism>
<evidence type="ECO:0000313" key="1">
    <source>
        <dbReference type="EMBL" id="KAL3107251.1"/>
    </source>
</evidence>
<comment type="caution">
    <text evidence="1">The sequence shown here is derived from an EMBL/GenBank/DDBJ whole genome shotgun (WGS) entry which is preliminary data.</text>
</comment>
<sequence length="70" mass="7947">MPSLNNADDDFDLHESYNDTIWPAKIAGDIGQQNGNVREKVSSFWLKIVFSGLNEVQIELDDETQLLFGF</sequence>
<name>A0ABD2KWC9_9BILA</name>
<dbReference type="Proteomes" id="UP001620626">
    <property type="component" value="Unassembled WGS sequence"/>
</dbReference>
<dbReference type="EMBL" id="JBICBT010000443">
    <property type="protein sequence ID" value="KAL3113558.1"/>
    <property type="molecule type" value="Genomic_DNA"/>
</dbReference>
<dbReference type="EMBL" id="JBICBT010000624">
    <property type="protein sequence ID" value="KAL3107251.1"/>
    <property type="molecule type" value="Genomic_DNA"/>
</dbReference>
<evidence type="ECO:0000313" key="2">
    <source>
        <dbReference type="EMBL" id="KAL3113558.1"/>
    </source>
</evidence>
<protein>
    <submittedName>
        <fullName evidence="1">Uncharacterized protein</fullName>
    </submittedName>
</protein>
<reference evidence="1 3" key="1">
    <citation type="submission" date="2024-10" db="EMBL/GenBank/DDBJ databases">
        <authorList>
            <person name="Kim D."/>
        </authorList>
    </citation>
    <scope>NUCLEOTIDE SEQUENCE [LARGE SCALE GENOMIC DNA]</scope>
    <source>
        <strain evidence="1">BH-2024</strain>
    </source>
</reference>
<evidence type="ECO:0000313" key="3">
    <source>
        <dbReference type="Proteomes" id="UP001620626"/>
    </source>
</evidence>